<evidence type="ECO:0000256" key="6">
    <source>
        <dbReference type="ARBA" id="ARBA00022989"/>
    </source>
</evidence>
<keyword evidence="7 8" id="KW-0472">Membrane</keyword>
<name>A0ABV7LB78_9PROT</name>
<evidence type="ECO:0000256" key="8">
    <source>
        <dbReference type="SAM" id="Phobius"/>
    </source>
</evidence>
<dbReference type="Proteomes" id="UP001595528">
    <property type="component" value="Unassembled WGS sequence"/>
</dbReference>
<keyword evidence="3" id="KW-1003">Cell membrane</keyword>
<keyword evidence="4 8" id="KW-0812">Transmembrane</keyword>
<dbReference type="InterPro" id="IPR007227">
    <property type="entry name" value="Cell_shape_determining_MreD"/>
</dbReference>
<comment type="caution">
    <text evidence="9">The sequence shown here is derived from an EMBL/GenBank/DDBJ whole genome shotgun (WGS) entry which is preliminary data.</text>
</comment>
<dbReference type="EMBL" id="JBHRTR010000054">
    <property type="protein sequence ID" value="MFC3231497.1"/>
    <property type="molecule type" value="Genomic_DNA"/>
</dbReference>
<feature type="transmembrane region" description="Helical" evidence="8">
    <location>
        <begin position="111"/>
        <end position="134"/>
    </location>
</feature>
<evidence type="ECO:0000313" key="10">
    <source>
        <dbReference type="Proteomes" id="UP001595528"/>
    </source>
</evidence>
<feature type="transmembrane region" description="Helical" evidence="8">
    <location>
        <begin position="140"/>
        <end position="161"/>
    </location>
</feature>
<evidence type="ECO:0000313" key="9">
    <source>
        <dbReference type="EMBL" id="MFC3231497.1"/>
    </source>
</evidence>
<dbReference type="Pfam" id="PF04093">
    <property type="entry name" value="MreD"/>
    <property type="match status" value="1"/>
</dbReference>
<proteinExistence type="inferred from homology"/>
<evidence type="ECO:0000256" key="1">
    <source>
        <dbReference type="ARBA" id="ARBA00004651"/>
    </source>
</evidence>
<protein>
    <submittedName>
        <fullName evidence="9">Rod shape-determining protein MreD</fullName>
    </submittedName>
</protein>
<organism evidence="9 10">
    <name type="scientific">Marinibaculum pumilum</name>
    <dbReference type="NCBI Taxonomy" id="1766165"/>
    <lineage>
        <taxon>Bacteria</taxon>
        <taxon>Pseudomonadati</taxon>
        <taxon>Pseudomonadota</taxon>
        <taxon>Alphaproteobacteria</taxon>
        <taxon>Rhodospirillales</taxon>
        <taxon>Rhodospirillaceae</taxon>
        <taxon>Marinibaculum</taxon>
    </lineage>
</organism>
<keyword evidence="10" id="KW-1185">Reference proteome</keyword>
<gene>
    <name evidence="9" type="primary">mreD</name>
    <name evidence="9" type="ORF">ACFOGJ_29890</name>
</gene>
<evidence type="ECO:0000256" key="4">
    <source>
        <dbReference type="ARBA" id="ARBA00022692"/>
    </source>
</evidence>
<evidence type="ECO:0000256" key="7">
    <source>
        <dbReference type="ARBA" id="ARBA00023136"/>
    </source>
</evidence>
<feature type="transmembrane region" description="Helical" evidence="8">
    <location>
        <begin position="12"/>
        <end position="30"/>
    </location>
</feature>
<feature type="transmembrane region" description="Helical" evidence="8">
    <location>
        <begin position="66"/>
        <end position="90"/>
    </location>
</feature>
<comment type="subcellular location">
    <subcellularLocation>
        <location evidence="1">Cell membrane</location>
        <topology evidence="1">Multi-pass membrane protein</topology>
    </subcellularLocation>
</comment>
<accession>A0ABV7LB78</accession>
<comment type="similarity">
    <text evidence="2">Belongs to the MreD family.</text>
</comment>
<sequence length="171" mass="18803">MGETLPPQWRRNLIQVVPMVITLALIMLGAAPAQSSAAVPVTPMLALMSIYYWSVYRPEWLSAPVVFFLGVIADCLLGGPLGLNAILYLFAYGITTSQRLILQSRPFPIAWLAFGMVTLTCTALSWAIGCLFYGNLFDPLPFAVQALLTILLFPLVARAFIWAEVRLARLA</sequence>
<evidence type="ECO:0000256" key="5">
    <source>
        <dbReference type="ARBA" id="ARBA00022960"/>
    </source>
</evidence>
<reference evidence="10" key="1">
    <citation type="journal article" date="2019" name="Int. J. Syst. Evol. Microbiol.">
        <title>The Global Catalogue of Microorganisms (GCM) 10K type strain sequencing project: providing services to taxonomists for standard genome sequencing and annotation.</title>
        <authorList>
            <consortium name="The Broad Institute Genomics Platform"/>
            <consortium name="The Broad Institute Genome Sequencing Center for Infectious Disease"/>
            <person name="Wu L."/>
            <person name="Ma J."/>
        </authorList>
    </citation>
    <scope>NUCLEOTIDE SEQUENCE [LARGE SCALE GENOMIC DNA]</scope>
    <source>
        <strain evidence="10">KCTC 42964</strain>
    </source>
</reference>
<keyword evidence="5" id="KW-0133">Cell shape</keyword>
<evidence type="ECO:0000256" key="2">
    <source>
        <dbReference type="ARBA" id="ARBA00007776"/>
    </source>
</evidence>
<evidence type="ECO:0000256" key="3">
    <source>
        <dbReference type="ARBA" id="ARBA00022475"/>
    </source>
</evidence>
<dbReference type="RefSeq" id="WP_379906988.1">
    <property type="nucleotide sequence ID" value="NZ_JBHRTR010000054.1"/>
</dbReference>
<dbReference type="NCBIfam" id="TIGR03426">
    <property type="entry name" value="shape_MreD"/>
    <property type="match status" value="1"/>
</dbReference>
<keyword evidence="6 8" id="KW-1133">Transmembrane helix</keyword>